<name>A0A834U099_9FABA</name>
<dbReference type="AlphaFoldDB" id="A0A834U099"/>
<gene>
    <name evidence="2" type="ORF">G2W53_018278</name>
</gene>
<feature type="compositionally biased region" description="Basic residues" evidence="1">
    <location>
        <begin position="14"/>
        <end position="24"/>
    </location>
</feature>
<sequence length="100" mass="11097">MMDVWTEAAEARRAEKKQKPHLWRSKTEKKVAQKSDQMRRANMSMRKINPRSCSLACSGLSSVASSSLVIHLGSISSVCVVVDKILSLQLMFVQNSSSSL</sequence>
<comment type="caution">
    <text evidence="2">The sequence shown here is derived from an EMBL/GenBank/DDBJ whole genome shotgun (WGS) entry which is preliminary data.</text>
</comment>
<evidence type="ECO:0000313" key="3">
    <source>
        <dbReference type="Proteomes" id="UP000634136"/>
    </source>
</evidence>
<proteinExistence type="predicted"/>
<evidence type="ECO:0000313" key="2">
    <source>
        <dbReference type="EMBL" id="KAF7827114.1"/>
    </source>
</evidence>
<organism evidence="2 3">
    <name type="scientific">Senna tora</name>
    <dbReference type="NCBI Taxonomy" id="362788"/>
    <lineage>
        <taxon>Eukaryota</taxon>
        <taxon>Viridiplantae</taxon>
        <taxon>Streptophyta</taxon>
        <taxon>Embryophyta</taxon>
        <taxon>Tracheophyta</taxon>
        <taxon>Spermatophyta</taxon>
        <taxon>Magnoliopsida</taxon>
        <taxon>eudicotyledons</taxon>
        <taxon>Gunneridae</taxon>
        <taxon>Pentapetalae</taxon>
        <taxon>rosids</taxon>
        <taxon>fabids</taxon>
        <taxon>Fabales</taxon>
        <taxon>Fabaceae</taxon>
        <taxon>Caesalpinioideae</taxon>
        <taxon>Cassia clade</taxon>
        <taxon>Senna</taxon>
    </lineage>
</organism>
<dbReference type="EMBL" id="JAAIUW010000006">
    <property type="protein sequence ID" value="KAF7827114.1"/>
    <property type="molecule type" value="Genomic_DNA"/>
</dbReference>
<reference evidence="2" key="1">
    <citation type="submission" date="2020-09" db="EMBL/GenBank/DDBJ databases">
        <title>Genome-Enabled Discovery of Anthraquinone Biosynthesis in Senna tora.</title>
        <authorList>
            <person name="Kang S.-H."/>
            <person name="Pandey R.P."/>
            <person name="Lee C.-M."/>
            <person name="Sim J.-S."/>
            <person name="Jeong J.-T."/>
            <person name="Choi B.-S."/>
            <person name="Jung M."/>
            <person name="Ginzburg D."/>
            <person name="Zhao K."/>
            <person name="Won S.Y."/>
            <person name="Oh T.-J."/>
            <person name="Yu Y."/>
            <person name="Kim N.-H."/>
            <person name="Lee O.R."/>
            <person name="Lee T.-H."/>
            <person name="Bashyal P."/>
            <person name="Kim T.-S."/>
            <person name="Lee W.-H."/>
            <person name="Kawkins C."/>
            <person name="Kim C.-K."/>
            <person name="Kim J.S."/>
            <person name="Ahn B.O."/>
            <person name="Rhee S.Y."/>
            <person name="Sohng J.K."/>
        </authorList>
    </citation>
    <scope>NUCLEOTIDE SEQUENCE</scope>
    <source>
        <tissue evidence="2">Leaf</tissue>
    </source>
</reference>
<feature type="compositionally biased region" description="Basic and acidic residues" evidence="1">
    <location>
        <begin position="25"/>
        <end position="39"/>
    </location>
</feature>
<protein>
    <submittedName>
        <fullName evidence="2">Uncharacterized protein</fullName>
    </submittedName>
</protein>
<accession>A0A834U099</accession>
<keyword evidence="3" id="KW-1185">Reference proteome</keyword>
<evidence type="ECO:0000256" key="1">
    <source>
        <dbReference type="SAM" id="MobiDB-lite"/>
    </source>
</evidence>
<feature type="region of interest" description="Disordered" evidence="1">
    <location>
        <begin position="9"/>
        <end position="44"/>
    </location>
</feature>
<dbReference type="Proteomes" id="UP000634136">
    <property type="component" value="Unassembled WGS sequence"/>
</dbReference>